<keyword evidence="2 14" id="KW-0813">Transport</keyword>
<keyword evidence="4" id="KW-0997">Cell inner membrane</keyword>
<dbReference type="Pfam" id="PF02508">
    <property type="entry name" value="Rnf-Nqr"/>
    <property type="match status" value="1"/>
</dbReference>
<keyword evidence="8 14" id="KW-0520">NAD</keyword>
<keyword evidence="12 14" id="KW-0472">Membrane</keyword>
<keyword evidence="10 14" id="KW-0406">Ion transport</keyword>
<dbReference type="InterPro" id="IPR011292">
    <property type="entry name" value="NqrD"/>
</dbReference>
<dbReference type="InterPro" id="IPR003667">
    <property type="entry name" value="NqrDE/RnfAE"/>
</dbReference>
<keyword evidence="7 14" id="KW-1133">Transmembrane helix</keyword>
<keyword evidence="11 14" id="KW-0830">Ubiquinone</keyword>
<dbReference type="GO" id="GO:0012505">
    <property type="term" value="C:endomembrane system"/>
    <property type="evidence" value="ECO:0007669"/>
    <property type="project" value="UniProtKB-SubCell"/>
</dbReference>
<keyword evidence="3 14" id="KW-1003">Cell membrane</keyword>
<evidence type="ECO:0000313" key="16">
    <source>
        <dbReference type="Proteomes" id="UP000321954"/>
    </source>
</evidence>
<reference evidence="15 16" key="1">
    <citation type="submission" date="2019-08" db="EMBL/GenBank/DDBJ databases">
        <title>Antarcticibacterium arcticum sp. nov., a bacterium isolated from marine sediment of the Canadian Beaufort Sea.</title>
        <authorList>
            <person name="Lee Y.M."/>
            <person name="Baek K."/>
            <person name="Lee D.-H."/>
            <person name="Shin S.C."/>
            <person name="Jin Y.K."/>
            <person name="Park Y."/>
        </authorList>
    </citation>
    <scope>NUCLEOTIDE SEQUENCE [LARGE SCALE GENOMIC DNA]</scope>
    <source>
        <strain evidence="15 16">PAMC 28998</strain>
    </source>
</reference>
<dbReference type="NCBIfam" id="NF009070">
    <property type="entry name" value="PRK12405.1"/>
    <property type="match status" value="1"/>
</dbReference>
<dbReference type="EMBL" id="CP042476">
    <property type="protein sequence ID" value="QED36240.1"/>
    <property type="molecule type" value="Genomic_DNA"/>
</dbReference>
<feature type="transmembrane region" description="Helical" evidence="14">
    <location>
        <begin position="110"/>
        <end position="132"/>
    </location>
</feature>
<evidence type="ECO:0000256" key="8">
    <source>
        <dbReference type="ARBA" id="ARBA00023027"/>
    </source>
</evidence>
<feature type="transmembrane region" description="Helical" evidence="14">
    <location>
        <begin position="79"/>
        <end position="98"/>
    </location>
</feature>
<dbReference type="GO" id="GO:0006814">
    <property type="term" value="P:sodium ion transport"/>
    <property type="evidence" value="ECO:0007669"/>
    <property type="project" value="UniProtKB-UniRule"/>
</dbReference>
<evidence type="ECO:0000256" key="14">
    <source>
        <dbReference type="HAMAP-Rule" id="MF_00428"/>
    </source>
</evidence>
<evidence type="ECO:0000256" key="5">
    <source>
        <dbReference type="ARBA" id="ARBA00022692"/>
    </source>
</evidence>
<comment type="catalytic activity">
    <reaction evidence="14">
        <text>a ubiquinone + n Na(+)(in) + NADH + H(+) = a ubiquinol + n Na(+)(out) + NAD(+)</text>
        <dbReference type="Rhea" id="RHEA:47748"/>
        <dbReference type="Rhea" id="RHEA-COMP:9565"/>
        <dbReference type="Rhea" id="RHEA-COMP:9566"/>
        <dbReference type="ChEBI" id="CHEBI:15378"/>
        <dbReference type="ChEBI" id="CHEBI:16389"/>
        <dbReference type="ChEBI" id="CHEBI:17976"/>
        <dbReference type="ChEBI" id="CHEBI:29101"/>
        <dbReference type="ChEBI" id="CHEBI:57540"/>
        <dbReference type="ChEBI" id="CHEBI:57945"/>
        <dbReference type="EC" id="7.2.1.1"/>
    </reaction>
</comment>
<dbReference type="HAMAP" id="MF_00428">
    <property type="entry name" value="NqrD"/>
    <property type="match status" value="1"/>
</dbReference>
<evidence type="ECO:0000256" key="9">
    <source>
        <dbReference type="ARBA" id="ARBA00023053"/>
    </source>
</evidence>
<evidence type="ECO:0000313" key="15">
    <source>
        <dbReference type="EMBL" id="QED36240.1"/>
    </source>
</evidence>
<dbReference type="EC" id="7.2.1.1" evidence="14"/>
<dbReference type="GO" id="GO:0016655">
    <property type="term" value="F:oxidoreductase activity, acting on NAD(P)H, quinone or similar compound as acceptor"/>
    <property type="evidence" value="ECO:0007669"/>
    <property type="project" value="UniProtKB-UniRule"/>
</dbReference>
<evidence type="ECO:0000256" key="7">
    <source>
        <dbReference type="ARBA" id="ARBA00022989"/>
    </source>
</evidence>
<feature type="transmembrane region" description="Helical" evidence="14">
    <location>
        <begin position="226"/>
        <end position="244"/>
    </location>
</feature>
<organism evidence="15 16">
    <name type="scientific">Antarcticibacterium arcticum</name>
    <dbReference type="NCBI Taxonomy" id="2585771"/>
    <lineage>
        <taxon>Bacteria</taxon>
        <taxon>Pseudomonadati</taxon>
        <taxon>Bacteroidota</taxon>
        <taxon>Flavobacteriia</taxon>
        <taxon>Flavobacteriales</taxon>
        <taxon>Flavobacteriaceae</taxon>
        <taxon>Antarcticibacterium</taxon>
    </lineage>
</organism>
<dbReference type="PANTHER" id="PTHR30586">
    <property type="entry name" value="ELECTRON TRANSPORT COMPLEX PROTEIN RNFE"/>
    <property type="match status" value="1"/>
</dbReference>
<proteinExistence type="inferred from homology"/>
<dbReference type="PIRSF" id="PIRSF006102">
    <property type="entry name" value="NQR_DE"/>
    <property type="match status" value="1"/>
</dbReference>
<accession>A0A5B8YEC0</accession>
<keyword evidence="5 14" id="KW-0812">Transmembrane</keyword>
<dbReference type="NCBIfam" id="TIGR01939">
    <property type="entry name" value="nqrD"/>
    <property type="match status" value="1"/>
</dbReference>
<evidence type="ECO:0000256" key="4">
    <source>
        <dbReference type="ARBA" id="ARBA00022519"/>
    </source>
</evidence>
<dbReference type="PANTHER" id="PTHR30586:SF1">
    <property type="entry name" value="NA(+)-TRANSLOCATING NADH-QUINONE REDUCTASE SUBUNIT D"/>
    <property type="match status" value="1"/>
</dbReference>
<dbReference type="KEGG" id="anp:FK178_00175"/>
<evidence type="ECO:0000256" key="11">
    <source>
        <dbReference type="ARBA" id="ARBA00023075"/>
    </source>
</evidence>
<keyword evidence="13 14" id="KW-0739">Sodium transport</keyword>
<sequence length="255" mass="27914">MAKETQNTPEQIAQGSIQQKEAKKEALMLFLSNNEEREHFLSKKNRKLLTDPLDDNNPITVQVLGICSALAITVQLEPAVVMAIAVTAVMAFSNMIISMLRNMIPSRIRIIVQLVVVASLVALVDQVLRAYAYDVSKQLSVFIGLIITNCIVMGRLEAFALGNGVYKSFLDGIGNAAGYGLILIIVAFFRELLGSGKLFGYEILGHKGATLAESSGLYAWGYENNGLMLLSPMALIVVGILIWVQRSRNRKLIEA</sequence>
<dbReference type="AlphaFoldDB" id="A0A5B8YEC0"/>
<dbReference type="Proteomes" id="UP000321954">
    <property type="component" value="Chromosome"/>
</dbReference>
<dbReference type="NCBIfam" id="NF006777">
    <property type="entry name" value="PRK09292.1"/>
    <property type="match status" value="1"/>
</dbReference>
<evidence type="ECO:0000256" key="13">
    <source>
        <dbReference type="ARBA" id="ARBA00023201"/>
    </source>
</evidence>
<comment type="function">
    <text evidence="14">NQR complex catalyzes the reduction of ubiquinone-1 to ubiquinol by two successive reactions, coupled with the transport of Na(+) ions from the cytoplasm to the periplasm. NqrA to NqrE are probably involved in the second step, the conversion of ubisemiquinone to ubiquinol.</text>
</comment>
<keyword evidence="9 14" id="KW-0915">Sodium</keyword>
<keyword evidence="16" id="KW-1185">Reference proteome</keyword>
<evidence type="ECO:0000256" key="2">
    <source>
        <dbReference type="ARBA" id="ARBA00022448"/>
    </source>
</evidence>
<comment type="subcellular location">
    <subcellularLocation>
        <location evidence="14">Cell membrane</location>
        <topology evidence="14">Multi-pass membrane protein</topology>
    </subcellularLocation>
    <subcellularLocation>
        <location evidence="1">Endomembrane system</location>
        <topology evidence="1">Multi-pass membrane protein</topology>
    </subcellularLocation>
</comment>
<evidence type="ECO:0000256" key="1">
    <source>
        <dbReference type="ARBA" id="ARBA00004127"/>
    </source>
</evidence>
<evidence type="ECO:0000256" key="10">
    <source>
        <dbReference type="ARBA" id="ARBA00023065"/>
    </source>
</evidence>
<gene>
    <name evidence="14" type="primary">nqrD</name>
    <name evidence="15" type="ORF">FK178_00175</name>
</gene>
<comment type="similarity">
    <text evidence="14">Belongs to the NqrDE/RnfAE family.</text>
</comment>
<comment type="subunit">
    <text evidence="14">Composed of six subunits; NqrA, NqrB, NqrC, NqrD, NqrE and NqrF.</text>
</comment>
<dbReference type="OrthoDB" id="9790976at2"/>
<name>A0A5B8YEC0_9FLAO</name>
<dbReference type="GO" id="GO:0005886">
    <property type="term" value="C:plasma membrane"/>
    <property type="evidence" value="ECO:0007669"/>
    <property type="project" value="UniProtKB-SubCell"/>
</dbReference>
<keyword evidence="6 14" id="KW-1278">Translocase</keyword>
<evidence type="ECO:0000256" key="12">
    <source>
        <dbReference type="ARBA" id="ARBA00023136"/>
    </source>
</evidence>
<protein>
    <recommendedName>
        <fullName evidence="14">Na(+)-translocating NADH-quinone reductase subunit D</fullName>
        <shortName evidence="14">Na(+)-NQR subunit D</shortName>
        <shortName evidence="14">Na(+)-translocating NQR subunit D</shortName>
        <ecNumber evidence="14">7.2.1.1</ecNumber>
    </recommendedName>
    <alternativeName>
        <fullName evidence="14">NQR complex subunit D</fullName>
    </alternativeName>
    <alternativeName>
        <fullName evidence="14">NQR-1 subunit D</fullName>
    </alternativeName>
</protein>
<evidence type="ECO:0000256" key="3">
    <source>
        <dbReference type="ARBA" id="ARBA00022475"/>
    </source>
</evidence>
<evidence type="ECO:0000256" key="6">
    <source>
        <dbReference type="ARBA" id="ARBA00022967"/>
    </source>
</evidence>
<feature type="transmembrane region" description="Helical" evidence="14">
    <location>
        <begin position="138"/>
        <end position="156"/>
    </location>
</feature>
<feature type="transmembrane region" description="Helical" evidence="14">
    <location>
        <begin position="168"/>
        <end position="189"/>
    </location>
</feature>